<protein>
    <submittedName>
        <fullName evidence="2">Uncharacterized protein</fullName>
    </submittedName>
</protein>
<comment type="caution">
    <text evidence="2">The sequence shown here is derived from an EMBL/GenBank/DDBJ whole genome shotgun (WGS) entry which is preliminary data.</text>
</comment>
<evidence type="ECO:0000256" key="1">
    <source>
        <dbReference type="SAM" id="MobiDB-lite"/>
    </source>
</evidence>
<sequence>MVAFNDEAVVAEEAVAGDVYTIANVLVVGAPFLDEPQGKTEQLEVPPETTCQLDASTLTSVGSCMTLISNTSTMPPPPSKDAASVNSSTLARRTG</sequence>
<feature type="region of interest" description="Disordered" evidence="1">
    <location>
        <begin position="70"/>
        <end position="95"/>
    </location>
</feature>
<keyword evidence="3" id="KW-1185">Reference proteome</keyword>
<gene>
    <name evidence="2" type="ORF">PR048_012374</name>
</gene>
<organism evidence="2 3">
    <name type="scientific">Dryococelus australis</name>
    <dbReference type="NCBI Taxonomy" id="614101"/>
    <lineage>
        <taxon>Eukaryota</taxon>
        <taxon>Metazoa</taxon>
        <taxon>Ecdysozoa</taxon>
        <taxon>Arthropoda</taxon>
        <taxon>Hexapoda</taxon>
        <taxon>Insecta</taxon>
        <taxon>Pterygota</taxon>
        <taxon>Neoptera</taxon>
        <taxon>Polyneoptera</taxon>
        <taxon>Phasmatodea</taxon>
        <taxon>Verophasmatodea</taxon>
        <taxon>Anareolatae</taxon>
        <taxon>Phasmatidae</taxon>
        <taxon>Eurycanthinae</taxon>
        <taxon>Dryococelus</taxon>
    </lineage>
</organism>
<dbReference type="EMBL" id="JARBHB010000004">
    <property type="protein sequence ID" value="KAJ8886165.1"/>
    <property type="molecule type" value="Genomic_DNA"/>
</dbReference>
<accession>A0ABQ9HPQ8</accession>
<evidence type="ECO:0000313" key="3">
    <source>
        <dbReference type="Proteomes" id="UP001159363"/>
    </source>
</evidence>
<proteinExistence type="predicted"/>
<reference evidence="2 3" key="1">
    <citation type="submission" date="2023-02" db="EMBL/GenBank/DDBJ databases">
        <title>LHISI_Scaffold_Assembly.</title>
        <authorList>
            <person name="Stuart O.P."/>
            <person name="Cleave R."/>
            <person name="Magrath M.J.L."/>
            <person name="Mikheyev A.S."/>
        </authorList>
    </citation>
    <scope>NUCLEOTIDE SEQUENCE [LARGE SCALE GENOMIC DNA]</scope>
    <source>
        <strain evidence="2">Daus_M_001</strain>
        <tissue evidence="2">Leg muscle</tissue>
    </source>
</reference>
<name>A0ABQ9HPQ8_9NEOP</name>
<feature type="compositionally biased region" description="Polar residues" evidence="1">
    <location>
        <begin position="84"/>
        <end position="95"/>
    </location>
</feature>
<dbReference type="Proteomes" id="UP001159363">
    <property type="component" value="Chromosome X"/>
</dbReference>
<evidence type="ECO:0000313" key="2">
    <source>
        <dbReference type="EMBL" id="KAJ8886165.1"/>
    </source>
</evidence>